<evidence type="ECO:0000259" key="2">
    <source>
        <dbReference type="Pfam" id="PF11760"/>
    </source>
</evidence>
<evidence type="ECO:0000313" key="4">
    <source>
        <dbReference type="Proteomes" id="UP000184603"/>
    </source>
</evidence>
<dbReference type="Gene3D" id="3.40.50.11220">
    <property type="match status" value="1"/>
</dbReference>
<dbReference type="AlphaFoldDB" id="A0A1M7YC08"/>
<keyword evidence="4" id="KW-1185">Reference proteome</keyword>
<dbReference type="Proteomes" id="UP000184603">
    <property type="component" value="Unassembled WGS sequence"/>
</dbReference>
<feature type="domain" description="Cobalamin synthesis G N-terminal" evidence="2">
    <location>
        <begin position="38"/>
        <end position="118"/>
    </location>
</feature>
<dbReference type="InterPro" id="IPR002750">
    <property type="entry name" value="CobE/GbiG_C"/>
</dbReference>
<keyword evidence="3" id="KW-0456">Lyase</keyword>
<gene>
    <name evidence="3" type="ORF">SAMN02745220_03271</name>
</gene>
<dbReference type="GO" id="GO:0009236">
    <property type="term" value="P:cobalamin biosynthetic process"/>
    <property type="evidence" value="ECO:0007669"/>
    <property type="project" value="InterPro"/>
</dbReference>
<reference evidence="3 4" key="1">
    <citation type="submission" date="2016-12" db="EMBL/GenBank/DDBJ databases">
        <authorList>
            <person name="Song W.-J."/>
            <person name="Kurnit D.M."/>
        </authorList>
    </citation>
    <scope>NUCLEOTIDE SEQUENCE [LARGE SCALE GENOMIC DNA]</scope>
    <source>
        <strain evidence="3 4">DSM 18488</strain>
    </source>
</reference>
<feature type="domain" description="CobE/GbiG C-terminal" evidence="1">
    <location>
        <begin position="201"/>
        <end position="322"/>
    </location>
</feature>
<dbReference type="Pfam" id="PF01890">
    <property type="entry name" value="CbiG_C"/>
    <property type="match status" value="1"/>
</dbReference>
<sequence length="330" mass="35437">MKLCILSITAEGRQLAERIAAELPNCDVLVAQKKIADTMRDVWYEYQGIICIMATGIVVRSIAPLLQDKTSDPCIVVVDQRGHFAISMLSGHLGGGNVLADKVATITGGQSVITTASDVIGATALDLWARRNGLIVTDRMRLTEKSAKLVDGAILTVFSELPLLGLPLDLKPCDNPEDADIVISCNKNMTSSGLCCIPENLYLGVGCNRGTSVTDIEQSFIELCDKHQLDTRAIAGIATIDVKNDETGILDFAKKRNVDPTFFTRDELNGVGDVSYSAAVMKAVGAKGVAEPASLLAAGANGHEAQLIIRKMKWKDVTLAVAKRIKNRWA</sequence>
<proteinExistence type="predicted"/>
<name>A0A1M7YC08_9BACT</name>
<dbReference type="SUPFAM" id="SSF159664">
    <property type="entry name" value="CobE/GbiG C-terminal domain-like"/>
    <property type="match status" value="1"/>
</dbReference>
<dbReference type="Pfam" id="PF11760">
    <property type="entry name" value="CbiG_N"/>
    <property type="match status" value="1"/>
</dbReference>
<dbReference type="STRING" id="1121416.SAMN02745220_03271"/>
<dbReference type="GO" id="GO:0016829">
    <property type="term" value="F:lyase activity"/>
    <property type="evidence" value="ECO:0007669"/>
    <property type="project" value="UniProtKB-KW"/>
</dbReference>
<dbReference type="SUPFAM" id="SSF159672">
    <property type="entry name" value="CbiG N-terminal domain-like"/>
    <property type="match status" value="1"/>
</dbReference>
<evidence type="ECO:0000313" key="3">
    <source>
        <dbReference type="EMBL" id="SHO50131.1"/>
    </source>
</evidence>
<dbReference type="EMBL" id="FRFE01000017">
    <property type="protein sequence ID" value="SHO50131.1"/>
    <property type="molecule type" value="Genomic_DNA"/>
</dbReference>
<dbReference type="PANTHER" id="PTHR37477:SF1">
    <property type="entry name" value="COBALT-PRECORRIN-5A HYDROLASE"/>
    <property type="match status" value="1"/>
</dbReference>
<accession>A0A1M7YC08</accession>
<evidence type="ECO:0000259" key="1">
    <source>
        <dbReference type="Pfam" id="PF01890"/>
    </source>
</evidence>
<dbReference type="PANTHER" id="PTHR37477">
    <property type="entry name" value="COBALT-PRECORRIN-5A HYDROLASE"/>
    <property type="match status" value="1"/>
</dbReference>
<dbReference type="InterPro" id="IPR021744">
    <property type="entry name" value="CbiG_N"/>
</dbReference>
<dbReference type="RefSeq" id="WP_073614743.1">
    <property type="nucleotide sequence ID" value="NZ_FRFE01000017.1"/>
</dbReference>
<dbReference type="InterPro" id="IPR036518">
    <property type="entry name" value="CobE/GbiG_C_sf"/>
</dbReference>
<dbReference type="InterPro" id="IPR052553">
    <property type="entry name" value="CbiG_hydrolase"/>
</dbReference>
<dbReference type="OrthoDB" id="9781023at2"/>
<organism evidence="3 4">
    <name type="scientific">Desulfopila aestuarii DSM 18488</name>
    <dbReference type="NCBI Taxonomy" id="1121416"/>
    <lineage>
        <taxon>Bacteria</taxon>
        <taxon>Pseudomonadati</taxon>
        <taxon>Thermodesulfobacteriota</taxon>
        <taxon>Desulfobulbia</taxon>
        <taxon>Desulfobulbales</taxon>
        <taxon>Desulfocapsaceae</taxon>
        <taxon>Desulfopila</taxon>
    </lineage>
</organism>
<protein>
    <submittedName>
        <fullName evidence="3">Cobalt-precorrin 5A acetaldehyde-lyase</fullName>
    </submittedName>
</protein>
<dbReference type="Gene3D" id="3.30.420.180">
    <property type="entry name" value="CobE/GbiG C-terminal domain"/>
    <property type="match status" value="1"/>
</dbReference>
<dbReference type="InterPro" id="IPR038029">
    <property type="entry name" value="GbiG_N_sf"/>
</dbReference>